<dbReference type="Proteomes" id="UP000031408">
    <property type="component" value="Unassembled WGS sequence"/>
</dbReference>
<evidence type="ECO:0008006" key="3">
    <source>
        <dbReference type="Google" id="ProtNLM"/>
    </source>
</evidence>
<evidence type="ECO:0000313" key="2">
    <source>
        <dbReference type="Proteomes" id="UP000031408"/>
    </source>
</evidence>
<comment type="caution">
    <text evidence="1">The sequence shown here is derived from an EMBL/GenBank/DDBJ whole genome shotgun (WGS) entry which is preliminary data.</text>
</comment>
<name>A0A0C1L1R3_9BACT</name>
<reference evidence="1 2" key="1">
    <citation type="submission" date="2014-11" db="EMBL/GenBank/DDBJ databases">
        <title>Genome sequence of Flavihumibacter solisilvae 3-3.</title>
        <authorList>
            <person name="Zhou G."/>
            <person name="Li M."/>
            <person name="Wang G."/>
        </authorList>
    </citation>
    <scope>NUCLEOTIDE SEQUENCE [LARGE SCALE GENOMIC DNA]</scope>
    <source>
        <strain evidence="1 2">3-3</strain>
    </source>
</reference>
<dbReference type="Pfam" id="PF16407">
    <property type="entry name" value="PKD_2"/>
    <property type="match status" value="1"/>
</dbReference>
<dbReference type="AlphaFoldDB" id="A0A0C1L1R3"/>
<dbReference type="RefSeq" id="WP_039142081.1">
    <property type="nucleotide sequence ID" value="NZ_JSVC01000019.1"/>
</dbReference>
<keyword evidence="2" id="KW-1185">Reference proteome</keyword>
<evidence type="ECO:0000313" key="1">
    <source>
        <dbReference type="EMBL" id="KIC93521.1"/>
    </source>
</evidence>
<dbReference type="EMBL" id="JSVC01000019">
    <property type="protein sequence ID" value="KIC93521.1"/>
    <property type="molecule type" value="Genomic_DNA"/>
</dbReference>
<gene>
    <name evidence="1" type="ORF">OI18_17360</name>
</gene>
<dbReference type="STRING" id="1349421.OI18_17360"/>
<dbReference type="Gene3D" id="2.130.10.10">
    <property type="entry name" value="YVTN repeat-like/Quinoprotein amine dehydrogenase"/>
    <property type="match status" value="1"/>
</dbReference>
<protein>
    <recommendedName>
        <fullName evidence="3">PKD domain-containing protein</fullName>
    </recommendedName>
</protein>
<organism evidence="1 2">
    <name type="scientific">Flavihumibacter solisilvae</name>
    <dbReference type="NCBI Taxonomy" id="1349421"/>
    <lineage>
        <taxon>Bacteria</taxon>
        <taxon>Pseudomonadati</taxon>
        <taxon>Bacteroidota</taxon>
        <taxon>Chitinophagia</taxon>
        <taxon>Chitinophagales</taxon>
        <taxon>Chitinophagaceae</taxon>
        <taxon>Flavihumibacter</taxon>
    </lineage>
</organism>
<dbReference type="InterPro" id="IPR015943">
    <property type="entry name" value="WD40/YVTN_repeat-like_dom_sf"/>
</dbReference>
<dbReference type="PROSITE" id="PS51257">
    <property type="entry name" value="PROKAR_LIPOPROTEIN"/>
    <property type="match status" value="1"/>
</dbReference>
<accession>A0A0C1L1R3</accession>
<dbReference type="InterPro" id="IPR011047">
    <property type="entry name" value="Quinoprotein_ADH-like_sf"/>
</dbReference>
<sequence>MKQLRTLIYLAAGVLLSLLWVACYKDKGNYSYNMPGEPGITQMDSVYSVFVGDSLIIEPTIKMDGNPALSYEWRIAVPDPTMTDVVDSGSSMRVIFGLGAQRYTAKLTILNQSNGMKYFRDFIVEGKTAFSSGTTVLTQEGDQAQLSFIKPDGAVQARLFGAVNPGKPLPPGPTQLVAVPEARMPGTVKTYWVFGKDGSNTGIQVDANTFRMKQDLAALYFDAPETIRPSRMFASPMGVLTGVVNGRLQNGTTSTWDQAPTYGMFGLGAAGDYDLSPELVFNYLGVFGPGNYIGFDKLKKQFVRFNLYGDAIFFGTAYAVTGSAFDPMHVGADLEKMLQINGGLCYAYIREGGVLQELKFNTQFNGPFEFNPIHKRAFKQPELAKANSIWATTPNEIIYFTSGNSIYRYNPANEEFRELNTRIEGDEITMMKILPDNNTLVAGTQGSIYYLNISTGSFGDLLKKIDGLPGKVIDMAERNQ</sequence>
<proteinExistence type="predicted"/>
<dbReference type="SUPFAM" id="SSF50998">
    <property type="entry name" value="Quinoprotein alcohol dehydrogenase-like"/>
    <property type="match status" value="1"/>
</dbReference>
<dbReference type="OrthoDB" id="1095195at2"/>
<dbReference type="InterPro" id="IPR032183">
    <property type="entry name" value="PKD-like"/>
</dbReference>